<gene>
    <name evidence="1" type="ORF">HPBE_LOCUS19870</name>
</gene>
<accession>A0A183GCH5</accession>
<dbReference type="Proteomes" id="UP000050761">
    <property type="component" value="Unassembled WGS sequence"/>
</dbReference>
<reference evidence="3" key="2">
    <citation type="submission" date="2019-09" db="UniProtKB">
        <authorList>
            <consortium name="WormBaseParasite"/>
        </authorList>
    </citation>
    <scope>IDENTIFICATION</scope>
</reference>
<evidence type="ECO:0000313" key="3">
    <source>
        <dbReference type="WBParaSite" id="HPBE_0001987101-mRNA-1"/>
    </source>
</evidence>
<proteinExistence type="predicted"/>
<evidence type="ECO:0000313" key="2">
    <source>
        <dbReference type="Proteomes" id="UP000050761"/>
    </source>
</evidence>
<dbReference type="WBParaSite" id="HPBE_0001987101-mRNA-1">
    <property type="protein sequence ID" value="HPBE_0001987101-mRNA-1"/>
    <property type="gene ID" value="HPBE_0001987101"/>
</dbReference>
<sequence length="109" mass="12260">MFCQTVLSDKEGQLRTRTAVVGATLARMRDSLSKALKCQGPEEELLEEPRIYGLPRRGAALKQDPQSACGKCGRSPGWESKTERALRSVGELELRRRHIRRLVSYESCV</sequence>
<organism evidence="2 3">
    <name type="scientific">Heligmosomoides polygyrus</name>
    <name type="common">Parasitic roundworm</name>
    <dbReference type="NCBI Taxonomy" id="6339"/>
    <lineage>
        <taxon>Eukaryota</taxon>
        <taxon>Metazoa</taxon>
        <taxon>Ecdysozoa</taxon>
        <taxon>Nematoda</taxon>
        <taxon>Chromadorea</taxon>
        <taxon>Rhabditida</taxon>
        <taxon>Rhabditina</taxon>
        <taxon>Rhabditomorpha</taxon>
        <taxon>Strongyloidea</taxon>
        <taxon>Heligmosomidae</taxon>
        <taxon>Heligmosomoides</taxon>
    </lineage>
</organism>
<accession>A0A3P8ARS6</accession>
<keyword evidence="2" id="KW-1185">Reference proteome</keyword>
<reference evidence="1 2" key="1">
    <citation type="submission" date="2018-11" db="EMBL/GenBank/DDBJ databases">
        <authorList>
            <consortium name="Pathogen Informatics"/>
        </authorList>
    </citation>
    <scope>NUCLEOTIDE SEQUENCE [LARGE SCALE GENOMIC DNA]</scope>
</reference>
<name>A0A183GCH5_HELPZ</name>
<evidence type="ECO:0000313" key="1">
    <source>
        <dbReference type="EMBL" id="VDP17137.1"/>
    </source>
</evidence>
<dbReference type="EMBL" id="UZAH01031682">
    <property type="protein sequence ID" value="VDP17137.1"/>
    <property type="molecule type" value="Genomic_DNA"/>
</dbReference>
<dbReference type="AlphaFoldDB" id="A0A183GCH5"/>
<protein>
    <submittedName>
        <fullName evidence="1 3">Uncharacterized protein</fullName>
    </submittedName>
</protein>